<dbReference type="SMART" id="SM00702">
    <property type="entry name" value="P4Hc"/>
    <property type="match status" value="1"/>
</dbReference>
<dbReference type="PANTHER" id="PTHR12117">
    <property type="entry name" value="HISTONE ACETYLTRANSFERASE COMPLEX"/>
    <property type="match status" value="1"/>
</dbReference>
<dbReference type="Gene3D" id="2.60.120.620">
    <property type="entry name" value="q2cbj1_9rhob like domain"/>
    <property type="match status" value="1"/>
</dbReference>
<evidence type="ECO:0000256" key="8">
    <source>
        <dbReference type="ARBA" id="ARBA00023004"/>
    </source>
</evidence>
<feature type="compositionally biased region" description="Polar residues" evidence="13">
    <location>
        <begin position="607"/>
        <end position="623"/>
    </location>
</feature>
<dbReference type="Pfam" id="PF13661">
    <property type="entry name" value="2OG-FeII_Oxy_4"/>
    <property type="match status" value="1"/>
</dbReference>
<evidence type="ECO:0000256" key="1">
    <source>
        <dbReference type="ARBA" id="ARBA00001961"/>
    </source>
</evidence>
<keyword evidence="5" id="KW-0847">Vitamin C</keyword>
<keyword evidence="8" id="KW-0408">Iron</keyword>
<dbReference type="PANTHER" id="PTHR12117:SF0">
    <property type="entry name" value="PROLYL 3-HYDROXYLASE OGFOD1"/>
    <property type="match status" value="1"/>
</dbReference>
<evidence type="ECO:0000256" key="4">
    <source>
        <dbReference type="ARBA" id="ARBA00022723"/>
    </source>
</evidence>
<keyword evidence="6" id="KW-0223">Dioxygenase</keyword>
<dbReference type="InterPro" id="IPR039558">
    <property type="entry name" value="TPA1/OFD1_N"/>
</dbReference>
<proteinExistence type="inferred from homology"/>
<dbReference type="AlphaFoldDB" id="A0AAD5VXU2"/>
<dbReference type="PROSITE" id="PS51471">
    <property type="entry name" value="FE2OG_OXY"/>
    <property type="match status" value="1"/>
</dbReference>
<evidence type="ECO:0000256" key="3">
    <source>
        <dbReference type="ARBA" id="ARBA00007443"/>
    </source>
</evidence>
<evidence type="ECO:0000256" key="10">
    <source>
        <dbReference type="ARBA" id="ARBA00047444"/>
    </source>
</evidence>
<feature type="compositionally biased region" description="Low complexity" evidence="13">
    <location>
        <begin position="396"/>
        <end position="412"/>
    </location>
</feature>
<dbReference type="GO" id="GO:0005634">
    <property type="term" value="C:nucleus"/>
    <property type="evidence" value="ECO:0007669"/>
    <property type="project" value="UniProtKB-SubCell"/>
</dbReference>
<evidence type="ECO:0000256" key="13">
    <source>
        <dbReference type="SAM" id="MobiDB-lite"/>
    </source>
</evidence>
<protein>
    <recommendedName>
        <fullName evidence="12">uS12 prolyl 3,4-dihydroxylase</fullName>
    </recommendedName>
</protein>
<dbReference type="EMBL" id="JANIEX010000118">
    <property type="protein sequence ID" value="KAJ3573021.1"/>
    <property type="molecule type" value="Genomic_DNA"/>
</dbReference>
<evidence type="ECO:0000256" key="5">
    <source>
        <dbReference type="ARBA" id="ARBA00022896"/>
    </source>
</evidence>
<comment type="cofactor">
    <cofactor evidence="1">
        <name>L-ascorbate</name>
        <dbReference type="ChEBI" id="CHEBI:38290"/>
    </cofactor>
</comment>
<keyword evidence="4" id="KW-0479">Metal-binding</keyword>
<comment type="subcellular location">
    <subcellularLocation>
        <location evidence="2">Nucleus</location>
    </subcellularLocation>
</comment>
<evidence type="ECO:0000256" key="6">
    <source>
        <dbReference type="ARBA" id="ARBA00022964"/>
    </source>
</evidence>
<feature type="region of interest" description="Disordered" evidence="13">
    <location>
        <begin position="1"/>
        <end position="31"/>
    </location>
</feature>
<feature type="domain" description="Fe2OG dioxygenase" evidence="14">
    <location>
        <begin position="153"/>
        <end position="269"/>
    </location>
</feature>
<evidence type="ECO:0000256" key="9">
    <source>
        <dbReference type="ARBA" id="ARBA00023242"/>
    </source>
</evidence>
<organism evidence="15 16">
    <name type="scientific">Leucocoprinus birnbaumii</name>
    <dbReference type="NCBI Taxonomy" id="56174"/>
    <lineage>
        <taxon>Eukaryota</taxon>
        <taxon>Fungi</taxon>
        <taxon>Dikarya</taxon>
        <taxon>Basidiomycota</taxon>
        <taxon>Agaricomycotina</taxon>
        <taxon>Agaricomycetes</taxon>
        <taxon>Agaricomycetidae</taxon>
        <taxon>Agaricales</taxon>
        <taxon>Agaricineae</taxon>
        <taxon>Agaricaceae</taxon>
        <taxon>Leucocoprinus</taxon>
    </lineage>
</organism>
<dbReference type="Proteomes" id="UP001213000">
    <property type="component" value="Unassembled WGS sequence"/>
</dbReference>
<evidence type="ECO:0000256" key="7">
    <source>
        <dbReference type="ARBA" id="ARBA00023002"/>
    </source>
</evidence>
<feature type="compositionally biased region" description="Acidic residues" evidence="13">
    <location>
        <begin position="631"/>
        <end position="647"/>
    </location>
</feature>
<dbReference type="GO" id="GO:0009896">
    <property type="term" value="P:positive regulation of catabolic process"/>
    <property type="evidence" value="ECO:0007669"/>
    <property type="project" value="UniProtKB-ARBA"/>
</dbReference>
<comment type="catalytic activity">
    <reaction evidence="11">
        <text>[ribosomal protein uS12]-(3S)-3-hydroxy-L-proline + 2-oxoglutarate + O2 = [ribosomal protein uS12]-(3S)-3,4-dihydroxy-L-proline + succinate + CO2</text>
        <dbReference type="Rhea" id="RHEA:54160"/>
        <dbReference type="Rhea" id="RHEA-COMP:13817"/>
        <dbReference type="Rhea" id="RHEA-COMP:13818"/>
        <dbReference type="ChEBI" id="CHEBI:15379"/>
        <dbReference type="ChEBI" id="CHEBI:16526"/>
        <dbReference type="ChEBI" id="CHEBI:16810"/>
        <dbReference type="ChEBI" id="CHEBI:30031"/>
        <dbReference type="ChEBI" id="CHEBI:85428"/>
        <dbReference type="ChEBI" id="CHEBI:138052"/>
    </reaction>
</comment>
<sequence length="708" mass="78194">MARTHTRDNSPDLEKSDPAKIIKRPKTAAGAPTAEIDPVPYFTSSLFDHNNIAALNKSYRASTPFKHALVEKLFQDDLLVKVKEECISQLSFTEKETDIYKVNQTGDLASLSYLTPEQIALLPNLLTLRDALYSPQFRNFLRAVTGCGPLSGVKQDMSVNSYTNGCHLLNHDDVIGTRRVSYILYMPLPHYHMWQKEWGGALELYPVVKGADGTLEPEAIPVKSIPPSWNQFIFFEVQPGQSFHSVEEVVVGGAEDGRERLSISGWFHAAQEGEEGYIPEQQSTYKSSREQLQLTQVDFKPYTSTDEELLAAATSLSENHIAFLSEFLNPVYLQPRTMQALATRFAEESSLELYHFLNNELAQALEPRLRELDTKDGLGPSRSSAIPPHTAGIHLSQSSSSTTPAASASGSPFLSPTPQSNWTIRGPPHKWRYCTLIPKPSDTKLVEAVTPRAAQSSSDEILRSLQDELFPSDALRAWLAIVAGLMPLGWSCEARRFRPGLDYTLATSDDKEARLDVVLGLTPEAKGHAHGNGKARNGENADEAKPRGWQAAEWGGWECYMAPHNEEDDPAVYRSGKSKTKGTNGTTITTASSSSAKPSAIEIASSNLQPRSPPRTMSSSASDTEMHNPEEDAEDHDMAEDEEEEDSTLLTVQPGFNRLLLVLRDERVMRFVKYVSAAAEGSRWDVCGEYEVGMVQEEEGTEEGGDEA</sequence>
<evidence type="ECO:0000313" key="16">
    <source>
        <dbReference type="Proteomes" id="UP001213000"/>
    </source>
</evidence>
<feature type="region of interest" description="Disordered" evidence="13">
    <location>
        <begin position="526"/>
        <end position="548"/>
    </location>
</feature>
<evidence type="ECO:0000256" key="2">
    <source>
        <dbReference type="ARBA" id="ARBA00004123"/>
    </source>
</evidence>
<comment type="similarity">
    <text evidence="3">Belongs to the TPA1 family.</text>
</comment>
<feature type="compositionally biased region" description="Basic and acidic residues" evidence="13">
    <location>
        <begin position="1"/>
        <end position="20"/>
    </location>
</feature>
<keyword evidence="7" id="KW-0560">Oxidoreductase</keyword>
<dbReference type="InterPro" id="IPR019601">
    <property type="entry name" value="Oxoglutarate/Fe-dep_Oase_C"/>
</dbReference>
<dbReference type="GO" id="GO:0005737">
    <property type="term" value="C:cytoplasm"/>
    <property type="evidence" value="ECO:0007669"/>
    <property type="project" value="TreeGrafter"/>
</dbReference>
<dbReference type="InterPro" id="IPR005123">
    <property type="entry name" value="Oxoglu/Fe-dep_dioxygenase_dom"/>
</dbReference>
<evidence type="ECO:0000259" key="14">
    <source>
        <dbReference type="PROSITE" id="PS51471"/>
    </source>
</evidence>
<dbReference type="GO" id="GO:0031543">
    <property type="term" value="F:peptidyl-proline dioxygenase activity"/>
    <property type="evidence" value="ECO:0007669"/>
    <property type="project" value="UniProtKB-ARBA"/>
</dbReference>
<dbReference type="Gene3D" id="3.60.130.20">
    <property type="entry name" value="Oxoglutarate/iron-dependent oxygenase, C-terminal degradation domain"/>
    <property type="match status" value="1"/>
</dbReference>
<evidence type="ECO:0000256" key="12">
    <source>
        <dbReference type="ARBA" id="ARBA00081607"/>
    </source>
</evidence>
<dbReference type="InterPro" id="IPR006620">
    <property type="entry name" value="Pro_4_hyd_alph"/>
</dbReference>
<keyword evidence="16" id="KW-1185">Reference proteome</keyword>
<comment type="catalytic activity">
    <reaction evidence="10">
        <text>[ribosomal protein uS12]-L-proline + 2-oxoglutarate + O2 = [ribosomal protein uS12]-(3S)-3-hydroxy-L-proline + succinate + CO2</text>
        <dbReference type="Rhea" id="RHEA:54156"/>
        <dbReference type="Rhea" id="RHEA-COMP:13816"/>
        <dbReference type="Rhea" id="RHEA-COMP:13818"/>
        <dbReference type="ChEBI" id="CHEBI:15379"/>
        <dbReference type="ChEBI" id="CHEBI:16526"/>
        <dbReference type="ChEBI" id="CHEBI:16810"/>
        <dbReference type="ChEBI" id="CHEBI:30031"/>
        <dbReference type="ChEBI" id="CHEBI:50342"/>
        <dbReference type="ChEBI" id="CHEBI:85428"/>
    </reaction>
</comment>
<dbReference type="FunFam" id="2.60.120.620:FF:000014">
    <property type="entry name" value="Prolyl 3,4-dihydroxylase TPA1"/>
    <property type="match status" value="1"/>
</dbReference>
<dbReference type="GO" id="GO:0005506">
    <property type="term" value="F:iron ion binding"/>
    <property type="evidence" value="ECO:0007669"/>
    <property type="project" value="InterPro"/>
</dbReference>
<dbReference type="GO" id="GO:0006449">
    <property type="term" value="P:regulation of translational termination"/>
    <property type="evidence" value="ECO:0007669"/>
    <property type="project" value="TreeGrafter"/>
</dbReference>
<dbReference type="InterPro" id="IPR051842">
    <property type="entry name" value="uS12_prolyl_hydroxylase"/>
</dbReference>
<gene>
    <name evidence="15" type="ORF">NP233_g2698</name>
</gene>
<keyword evidence="9" id="KW-0539">Nucleus</keyword>
<evidence type="ECO:0000256" key="11">
    <source>
        <dbReference type="ARBA" id="ARBA00051966"/>
    </source>
</evidence>
<comment type="caution">
    <text evidence="15">The sequence shown here is derived from an EMBL/GenBank/DDBJ whole genome shotgun (WGS) entry which is preliminary data.</text>
</comment>
<feature type="compositionally biased region" description="Low complexity" evidence="13">
    <location>
        <begin position="581"/>
        <end position="606"/>
    </location>
</feature>
<evidence type="ECO:0000313" key="15">
    <source>
        <dbReference type="EMBL" id="KAJ3573021.1"/>
    </source>
</evidence>
<feature type="compositionally biased region" description="Basic and acidic residues" evidence="13">
    <location>
        <begin position="536"/>
        <end position="546"/>
    </location>
</feature>
<feature type="region of interest" description="Disordered" evidence="13">
    <location>
        <begin position="568"/>
        <end position="648"/>
    </location>
</feature>
<name>A0AAD5VXU2_9AGAR</name>
<accession>A0AAD5VXU2</accession>
<dbReference type="Pfam" id="PF10637">
    <property type="entry name" value="Ofd1_CTDD"/>
    <property type="match status" value="1"/>
</dbReference>
<dbReference type="InterPro" id="IPR043044">
    <property type="entry name" value="TPA1/Ofd1_C"/>
</dbReference>
<dbReference type="GO" id="GO:0010604">
    <property type="term" value="P:positive regulation of macromolecule metabolic process"/>
    <property type="evidence" value="ECO:0007669"/>
    <property type="project" value="UniProtKB-ARBA"/>
</dbReference>
<feature type="region of interest" description="Disordered" evidence="13">
    <location>
        <begin position="373"/>
        <end position="421"/>
    </location>
</feature>
<dbReference type="GO" id="GO:0031418">
    <property type="term" value="F:L-ascorbic acid binding"/>
    <property type="evidence" value="ECO:0007669"/>
    <property type="project" value="UniProtKB-KW"/>
</dbReference>
<reference evidence="15" key="1">
    <citation type="submission" date="2022-07" db="EMBL/GenBank/DDBJ databases">
        <title>Genome Sequence of Leucocoprinus birnbaumii.</title>
        <authorList>
            <person name="Buettner E."/>
        </authorList>
    </citation>
    <scope>NUCLEOTIDE SEQUENCE</scope>
    <source>
        <strain evidence="15">VT141</strain>
    </source>
</reference>